<evidence type="ECO:0000256" key="2">
    <source>
        <dbReference type="SAM" id="Phobius"/>
    </source>
</evidence>
<dbReference type="Proteomes" id="UP000295411">
    <property type="component" value="Unassembled WGS sequence"/>
</dbReference>
<dbReference type="Gene3D" id="3.40.50.1110">
    <property type="entry name" value="SGNH hydrolase"/>
    <property type="match status" value="1"/>
</dbReference>
<dbReference type="PANTHER" id="PTHR30383">
    <property type="entry name" value="THIOESTERASE 1/PROTEASE 1/LYSOPHOSPHOLIPASE L1"/>
    <property type="match status" value="1"/>
</dbReference>
<dbReference type="InterPro" id="IPR013830">
    <property type="entry name" value="SGNH_hydro"/>
</dbReference>
<dbReference type="SUPFAM" id="SSF52266">
    <property type="entry name" value="SGNH hydrolase"/>
    <property type="match status" value="1"/>
</dbReference>
<keyword evidence="2" id="KW-0812">Transmembrane</keyword>
<dbReference type="InterPro" id="IPR051532">
    <property type="entry name" value="Ester_Hydrolysis_Enzymes"/>
</dbReference>
<feature type="region of interest" description="Disordered" evidence="1">
    <location>
        <begin position="44"/>
        <end position="72"/>
    </location>
</feature>
<dbReference type="InterPro" id="IPR036514">
    <property type="entry name" value="SGNH_hydro_sf"/>
</dbReference>
<protein>
    <submittedName>
        <fullName evidence="4">SGNH/GDSL hydrolase family protein</fullName>
    </submittedName>
</protein>
<keyword evidence="2" id="KW-1133">Transmembrane helix</keyword>
<gene>
    <name evidence="4" type="ORF">E2F48_01355</name>
</gene>
<proteinExistence type="predicted"/>
<reference evidence="4 5" key="1">
    <citation type="submission" date="2019-03" db="EMBL/GenBank/DDBJ databases">
        <title>Arthrobacter sp. nov., an bacterium isolated from biocrust in Mu Us Desert.</title>
        <authorList>
            <person name="Lixiong L."/>
        </authorList>
    </citation>
    <scope>NUCLEOTIDE SEQUENCE [LARGE SCALE GENOMIC DNA]</scope>
    <source>
        <strain evidence="4 5">SLN-3</strain>
    </source>
</reference>
<organism evidence="4 5">
    <name type="scientific">Arthrobacter crusticola</name>
    <dbReference type="NCBI Taxonomy" id="2547960"/>
    <lineage>
        <taxon>Bacteria</taxon>
        <taxon>Bacillati</taxon>
        <taxon>Actinomycetota</taxon>
        <taxon>Actinomycetes</taxon>
        <taxon>Micrococcales</taxon>
        <taxon>Micrococcaceae</taxon>
        <taxon>Arthrobacter</taxon>
    </lineage>
</organism>
<evidence type="ECO:0000256" key="1">
    <source>
        <dbReference type="SAM" id="MobiDB-lite"/>
    </source>
</evidence>
<name>A0A4R5U2L2_9MICC</name>
<dbReference type="Pfam" id="PF13472">
    <property type="entry name" value="Lipase_GDSL_2"/>
    <property type="match status" value="1"/>
</dbReference>
<dbReference type="GO" id="GO:0004622">
    <property type="term" value="F:phosphatidylcholine lysophospholipase activity"/>
    <property type="evidence" value="ECO:0007669"/>
    <property type="project" value="TreeGrafter"/>
</dbReference>
<comment type="caution">
    <text evidence="4">The sequence shown here is derived from an EMBL/GenBank/DDBJ whole genome shotgun (WGS) entry which is preliminary data.</text>
</comment>
<keyword evidence="4" id="KW-0378">Hydrolase</keyword>
<sequence length="251" mass="25935">MGKHPSCKGDTMAGRTRRPGILPAAGAAAAVALIAFQAALRRRTARRRSTRRDAAALPAGTGPANARTAAAGTSTARTIGILSDSHAYGKHSWWRQTVVAGTVPGLRLGAYESHPGAQTVALVDRLDAAAHQADLVVVQAGTNDIRKGRSPEQAAEGVRVLWDGITARGAAPVAALVPPSETQPALAVELNRLLRTAAEARGMPLLDVYTPVAATDGSWRAGLSNDGIHSNRKGSDLMAEAARGQLAGLTN</sequence>
<accession>A0A4R5U2L2</accession>
<evidence type="ECO:0000313" key="5">
    <source>
        <dbReference type="Proteomes" id="UP000295411"/>
    </source>
</evidence>
<feature type="transmembrane region" description="Helical" evidence="2">
    <location>
        <begin position="20"/>
        <end position="40"/>
    </location>
</feature>
<dbReference type="AlphaFoldDB" id="A0A4R5U2L2"/>
<evidence type="ECO:0000259" key="3">
    <source>
        <dbReference type="Pfam" id="PF13472"/>
    </source>
</evidence>
<dbReference type="OrthoDB" id="5122168at2"/>
<keyword evidence="2" id="KW-0472">Membrane</keyword>
<feature type="domain" description="SGNH hydrolase-type esterase" evidence="3">
    <location>
        <begin position="88"/>
        <end position="236"/>
    </location>
</feature>
<dbReference type="EMBL" id="SMTK01000001">
    <property type="protein sequence ID" value="TDK27803.1"/>
    <property type="molecule type" value="Genomic_DNA"/>
</dbReference>
<keyword evidence="5" id="KW-1185">Reference proteome</keyword>
<feature type="compositionally biased region" description="Low complexity" evidence="1">
    <location>
        <begin position="55"/>
        <end position="72"/>
    </location>
</feature>
<evidence type="ECO:0000313" key="4">
    <source>
        <dbReference type="EMBL" id="TDK27803.1"/>
    </source>
</evidence>
<dbReference type="PANTHER" id="PTHR30383:SF5">
    <property type="entry name" value="SGNH HYDROLASE-TYPE ESTERASE DOMAIN-CONTAINING PROTEIN"/>
    <property type="match status" value="1"/>
</dbReference>